<organism evidence="2 3">
    <name type="scientific">Mycena albidolilacea</name>
    <dbReference type="NCBI Taxonomy" id="1033008"/>
    <lineage>
        <taxon>Eukaryota</taxon>
        <taxon>Fungi</taxon>
        <taxon>Dikarya</taxon>
        <taxon>Basidiomycota</taxon>
        <taxon>Agaricomycotina</taxon>
        <taxon>Agaricomycetes</taxon>
        <taxon>Agaricomycetidae</taxon>
        <taxon>Agaricales</taxon>
        <taxon>Marasmiineae</taxon>
        <taxon>Mycenaceae</taxon>
        <taxon>Mycena</taxon>
    </lineage>
</organism>
<evidence type="ECO:0000313" key="2">
    <source>
        <dbReference type="EMBL" id="KAJ7321846.1"/>
    </source>
</evidence>
<name>A0AAD7EG70_9AGAR</name>
<dbReference type="Proteomes" id="UP001218218">
    <property type="component" value="Unassembled WGS sequence"/>
</dbReference>
<evidence type="ECO:0000313" key="3">
    <source>
        <dbReference type="Proteomes" id="UP001218218"/>
    </source>
</evidence>
<feature type="region of interest" description="Disordered" evidence="1">
    <location>
        <begin position="143"/>
        <end position="162"/>
    </location>
</feature>
<protein>
    <submittedName>
        <fullName evidence="2">Uncharacterized protein</fullName>
    </submittedName>
</protein>
<comment type="caution">
    <text evidence="2">The sequence shown here is derived from an EMBL/GenBank/DDBJ whole genome shotgun (WGS) entry which is preliminary data.</text>
</comment>
<proteinExistence type="predicted"/>
<reference evidence="2" key="1">
    <citation type="submission" date="2023-03" db="EMBL/GenBank/DDBJ databases">
        <title>Massive genome expansion in bonnet fungi (Mycena s.s.) driven by repeated elements and novel gene families across ecological guilds.</title>
        <authorList>
            <consortium name="Lawrence Berkeley National Laboratory"/>
            <person name="Harder C.B."/>
            <person name="Miyauchi S."/>
            <person name="Viragh M."/>
            <person name="Kuo A."/>
            <person name="Thoen E."/>
            <person name="Andreopoulos B."/>
            <person name="Lu D."/>
            <person name="Skrede I."/>
            <person name="Drula E."/>
            <person name="Henrissat B."/>
            <person name="Morin E."/>
            <person name="Kohler A."/>
            <person name="Barry K."/>
            <person name="LaButti K."/>
            <person name="Morin E."/>
            <person name="Salamov A."/>
            <person name="Lipzen A."/>
            <person name="Mereny Z."/>
            <person name="Hegedus B."/>
            <person name="Baldrian P."/>
            <person name="Stursova M."/>
            <person name="Weitz H."/>
            <person name="Taylor A."/>
            <person name="Grigoriev I.V."/>
            <person name="Nagy L.G."/>
            <person name="Martin F."/>
            <person name="Kauserud H."/>
        </authorList>
    </citation>
    <scope>NUCLEOTIDE SEQUENCE</scope>
    <source>
        <strain evidence="2">CBHHK002</strain>
    </source>
</reference>
<gene>
    <name evidence="2" type="ORF">DFH08DRAFT_969739</name>
</gene>
<dbReference type="EMBL" id="JARIHO010000049">
    <property type="protein sequence ID" value="KAJ7321846.1"/>
    <property type="molecule type" value="Genomic_DNA"/>
</dbReference>
<sequence length="277" mass="30489">MKMHPGPGDVNRTPPFPLPLRPGSTYPHRAWQEWERLGLRLRYRVGRAFPLTGVRPGLHFCAREREMGWVYEFALPVYIGQKHDIIHSPAAPSEPKRRPNSTPPPLPKSLSSVAARPRHHHLHFGFALSLEEEEASVQAVRFSGPAAPSGPERTQEEELHQTKCGYERNYIQARAHEGKGLREGRGRASRPPSGHTQPQCRTSYARHGRTASASLSAFLPWLHPLGSLSGCAILMSGGWRAGASCISASARSMVLGEEPGISKLVSPLATMARSRAD</sequence>
<keyword evidence="3" id="KW-1185">Reference proteome</keyword>
<accession>A0AAD7EG70</accession>
<feature type="region of interest" description="Disordered" evidence="1">
    <location>
        <begin position="1"/>
        <end position="21"/>
    </location>
</feature>
<evidence type="ECO:0000256" key="1">
    <source>
        <dbReference type="SAM" id="MobiDB-lite"/>
    </source>
</evidence>
<dbReference type="AlphaFoldDB" id="A0AAD7EG70"/>
<feature type="region of interest" description="Disordered" evidence="1">
    <location>
        <begin position="176"/>
        <end position="206"/>
    </location>
</feature>
<feature type="compositionally biased region" description="Basic and acidic residues" evidence="1">
    <location>
        <begin position="176"/>
        <end position="186"/>
    </location>
</feature>
<feature type="region of interest" description="Disordered" evidence="1">
    <location>
        <begin position="88"/>
        <end position="114"/>
    </location>
</feature>